<evidence type="ECO:0000256" key="1">
    <source>
        <dbReference type="SAM" id="Phobius"/>
    </source>
</evidence>
<evidence type="ECO:0000313" key="2">
    <source>
        <dbReference type="EMBL" id="MBX22174.1"/>
    </source>
</evidence>
<dbReference type="AlphaFoldDB" id="A0A2P2LW36"/>
<protein>
    <submittedName>
        <fullName evidence="2">GABA transporter 1-like</fullName>
    </submittedName>
</protein>
<keyword evidence="1" id="KW-1133">Transmembrane helix</keyword>
<reference evidence="2" key="1">
    <citation type="submission" date="2018-02" db="EMBL/GenBank/DDBJ databases">
        <title>Rhizophora mucronata_Transcriptome.</title>
        <authorList>
            <person name="Meera S.P."/>
            <person name="Sreeshan A."/>
            <person name="Augustine A."/>
        </authorList>
    </citation>
    <scope>NUCLEOTIDE SEQUENCE</scope>
    <source>
        <tissue evidence="2">Leaf</tissue>
    </source>
</reference>
<organism evidence="2">
    <name type="scientific">Rhizophora mucronata</name>
    <name type="common">Asiatic mangrove</name>
    <dbReference type="NCBI Taxonomy" id="61149"/>
    <lineage>
        <taxon>Eukaryota</taxon>
        <taxon>Viridiplantae</taxon>
        <taxon>Streptophyta</taxon>
        <taxon>Embryophyta</taxon>
        <taxon>Tracheophyta</taxon>
        <taxon>Spermatophyta</taxon>
        <taxon>Magnoliopsida</taxon>
        <taxon>eudicotyledons</taxon>
        <taxon>Gunneridae</taxon>
        <taxon>Pentapetalae</taxon>
        <taxon>rosids</taxon>
        <taxon>fabids</taxon>
        <taxon>Malpighiales</taxon>
        <taxon>Rhizophoraceae</taxon>
        <taxon>Rhizophora</taxon>
    </lineage>
</organism>
<name>A0A2P2LW36_RHIMU</name>
<keyword evidence="1" id="KW-0472">Membrane</keyword>
<sequence>MHSHFLDGQAELFVWFLWVWSLFTRTTCCLWSSNIMLNWVIVNFVSETWPVKS</sequence>
<feature type="transmembrane region" description="Helical" evidence="1">
    <location>
        <begin position="12"/>
        <end position="31"/>
    </location>
</feature>
<dbReference type="EMBL" id="GGEC01041690">
    <property type="protein sequence ID" value="MBX22174.1"/>
    <property type="molecule type" value="Transcribed_RNA"/>
</dbReference>
<keyword evidence="1" id="KW-0812">Transmembrane</keyword>
<proteinExistence type="predicted"/>
<accession>A0A2P2LW36</accession>